<accession>A8ZNF9</accession>
<protein>
    <submittedName>
        <fullName evidence="1">Uncharacterized protein</fullName>
    </submittedName>
</protein>
<evidence type="ECO:0000313" key="1">
    <source>
        <dbReference type="EMBL" id="ABW32545.1"/>
    </source>
</evidence>
<dbReference type="HOGENOM" id="CLU_3323287_0_0_3"/>
<dbReference type="KEGG" id="amr:AM1_D0048"/>
<dbReference type="Proteomes" id="UP000000268">
    <property type="component" value="Plasmid pREB4"/>
</dbReference>
<sequence>MHKNLLENWITKEFGKPTFFQPQLTLKCHCNVLKKTMA</sequence>
<organism evidence="1 2">
    <name type="scientific">Acaryochloris marina (strain MBIC 11017)</name>
    <dbReference type="NCBI Taxonomy" id="329726"/>
    <lineage>
        <taxon>Bacteria</taxon>
        <taxon>Bacillati</taxon>
        <taxon>Cyanobacteriota</taxon>
        <taxon>Cyanophyceae</taxon>
        <taxon>Acaryochloridales</taxon>
        <taxon>Acaryochloridaceae</taxon>
        <taxon>Acaryochloris</taxon>
    </lineage>
</organism>
<evidence type="ECO:0000313" key="2">
    <source>
        <dbReference type="Proteomes" id="UP000000268"/>
    </source>
</evidence>
<keyword evidence="2" id="KW-1185">Reference proteome</keyword>
<dbReference type="AlphaFoldDB" id="A8ZNF9"/>
<geneLocation type="plasmid" evidence="1 2">
    <name>pREB4</name>
</geneLocation>
<name>A8ZNF9_ACAM1</name>
<proteinExistence type="predicted"/>
<gene>
    <name evidence="1" type="ordered locus">AM1_D0048</name>
</gene>
<reference evidence="1 2" key="1">
    <citation type="journal article" date="2008" name="Proc. Natl. Acad. Sci. U.S.A.">
        <title>Niche adaptation and genome expansion in the chlorophyll d-producing cyanobacterium Acaryochloris marina.</title>
        <authorList>
            <person name="Swingley W.D."/>
            <person name="Chen M."/>
            <person name="Cheung P.C."/>
            <person name="Conrad A.L."/>
            <person name="Dejesa L.C."/>
            <person name="Hao J."/>
            <person name="Honchak B.M."/>
            <person name="Karbach L.E."/>
            <person name="Kurdoglu A."/>
            <person name="Lahiri S."/>
            <person name="Mastrian S.D."/>
            <person name="Miyashita H."/>
            <person name="Page L."/>
            <person name="Ramakrishna P."/>
            <person name="Satoh S."/>
            <person name="Sattley W.M."/>
            <person name="Shimada Y."/>
            <person name="Taylor H.L."/>
            <person name="Tomo T."/>
            <person name="Tsuchiya T."/>
            <person name="Wang Z.T."/>
            <person name="Raymond J."/>
            <person name="Mimuro M."/>
            <person name="Blankenship R.E."/>
            <person name="Touchman J.W."/>
        </authorList>
    </citation>
    <scope>NUCLEOTIDE SEQUENCE [LARGE SCALE GENOMIC DNA]</scope>
    <source>
        <strain evidence="2">MBIC 11017</strain>
        <plasmid evidence="2">Plasmid pREB4</plasmid>
    </source>
</reference>
<keyword evidence="1" id="KW-0614">Plasmid</keyword>
<dbReference type="EMBL" id="CP000841">
    <property type="protein sequence ID" value="ABW32545.1"/>
    <property type="molecule type" value="Genomic_DNA"/>
</dbReference>